<comment type="similarity">
    <text evidence="1">Belongs to the Clp1 family. NOL9/GRC3 subfamily.</text>
</comment>
<protein>
    <recommendedName>
        <fullName evidence="3">Polynucleotide 5'-hydroxyl-kinase GRC3</fullName>
    </recommendedName>
    <alternativeName>
        <fullName evidence="2">Polynucleotide 5'-hydroxyl-kinase grc3</fullName>
    </alternativeName>
</protein>
<evidence type="ECO:0000256" key="4">
    <source>
        <dbReference type="ARBA" id="ARBA00022679"/>
    </source>
</evidence>
<keyword evidence="4" id="KW-0808">Transferase</keyword>
<dbReference type="HOGENOM" id="CLU_010345_0_0_1"/>
<dbReference type="Proteomes" id="UP000008064">
    <property type="component" value="Unassembled WGS sequence"/>
</dbReference>
<dbReference type="GO" id="GO:0005524">
    <property type="term" value="F:ATP binding"/>
    <property type="evidence" value="ECO:0007669"/>
    <property type="project" value="UniProtKB-KW"/>
</dbReference>
<dbReference type="OrthoDB" id="2405412at2759"/>
<evidence type="ECO:0000256" key="2">
    <source>
        <dbReference type="ARBA" id="ARBA00018706"/>
    </source>
</evidence>
<sequence length="721" mass="77977">MQGAAASAARKSKRKKVKHREGPAVTRPARYFTAEDEFSGQKDVVMVDVDDDEDDEEESGAGDEEGPQRKRAWSPSVPLADSSDDDDDEHGEDDALLVPAANQKQERAVLSTFSPLAGMNAFAITPDEVLALRLSHTSEGHAMALVVEQGETLALVGAYMLSVIHGSASLSGLTLRPSHVAHRVFAPRSSPVPVLQCAQASEDAQDTTIVLPERIRAVSGEGTAVVVLQRLVTGVEHLGRVCRVFEHVFQPSRWHASSSTSLDLPGVHILTHAFKDVHPFVVPASWEMALGSVCPDPTKSLDIASETPVVCIVKGPKKSGKSTFARTLLNRLLSTFQKVAFLECDLGQSEFTPGGMVALNIIEQPVFGPPFTHPTLPHLAHYIGSTSPRSSPSHYLSAIRSLLDAYRLDVQYPLLDAEEHDEREEDRRIADVIPLVVNTMGWTKGLGADLNVKIEEMVEATDVFEIEDGAWQTVDAVPPVSQRGAGAEARYHALESMSSSPSASASAQFNAIDQRNMSILSYFHAVFPLPRPLREVSATSWNTSLPLCAQYPYEVDWSVAFDRVALVGAGSEDVVNGEVERVVNGAVVGLVSWEGEGEGGLAHTTSFPNRTMPYVQGSPPPLPTTSTCHGLALIRGVSPSSPHLHVLTPLDPSVLGRCRVVVKGEMEVPVWGMLDFRSEGGEGGVAGYERGKVPYLQWGKGEGVGAERRRVRRNLMRKGQM</sequence>
<feature type="compositionally biased region" description="Acidic residues" evidence="8">
    <location>
        <begin position="82"/>
        <end position="92"/>
    </location>
</feature>
<gene>
    <name evidence="10" type="ORF">SERLADRAFT_364388</name>
</gene>
<evidence type="ECO:0000256" key="3">
    <source>
        <dbReference type="ARBA" id="ARBA00019824"/>
    </source>
</evidence>
<dbReference type="InterPro" id="IPR045116">
    <property type="entry name" value="Clp1/Grc3"/>
</dbReference>
<dbReference type="AlphaFoldDB" id="F8ND71"/>
<feature type="domain" description="Clp1 P-loop" evidence="9">
    <location>
        <begin position="315"/>
        <end position="471"/>
    </location>
</feature>
<dbReference type="RefSeq" id="XP_007312039.1">
    <property type="nucleotide sequence ID" value="XM_007311977.1"/>
</dbReference>
<evidence type="ECO:0000259" key="9">
    <source>
        <dbReference type="Pfam" id="PF16575"/>
    </source>
</evidence>
<dbReference type="PANTHER" id="PTHR12755:SF3">
    <property type="entry name" value="POLYNUCLEOTIDE 5'-HYDROXYL-KINASE NOL9"/>
    <property type="match status" value="1"/>
</dbReference>
<dbReference type="KEGG" id="sla:SERLADRAFT_364388"/>
<feature type="region of interest" description="Disordered" evidence="8">
    <location>
        <begin position="1"/>
        <end position="92"/>
    </location>
</feature>
<keyword evidence="5" id="KW-0547">Nucleotide-binding</keyword>
<organism>
    <name type="scientific">Serpula lacrymans var. lacrymans (strain S7.9)</name>
    <name type="common">Dry rot fungus</name>
    <dbReference type="NCBI Taxonomy" id="578457"/>
    <lineage>
        <taxon>Eukaryota</taxon>
        <taxon>Fungi</taxon>
        <taxon>Dikarya</taxon>
        <taxon>Basidiomycota</taxon>
        <taxon>Agaricomycotina</taxon>
        <taxon>Agaricomycetes</taxon>
        <taxon>Agaricomycetidae</taxon>
        <taxon>Boletales</taxon>
        <taxon>Coniophorineae</taxon>
        <taxon>Serpulaceae</taxon>
        <taxon>Serpula</taxon>
    </lineage>
</organism>
<dbReference type="InterPro" id="IPR027417">
    <property type="entry name" value="P-loop_NTPase"/>
</dbReference>
<dbReference type="GeneID" id="18810042"/>
<dbReference type="GO" id="GO:0051731">
    <property type="term" value="F:polynucleotide 5'-hydroxyl-kinase activity"/>
    <property type="evidence" value="ECO:0007669"/>
    <property type="project" value="InterPro"/>
</dbReference>
<proteinExistence type="inferred from homology"/>
<accession>F8ND71</accession>
<keyword evidence="6" id="KW-0418">Kinase</keyword>
<name>F8ND71_SERL9</name>
<evidence type="ECO:0000256" key="7">
    <source>
        <dbReference type="ARBA" id="ARBA00022840"/>
    </source>
</evidence>
<evidence type="ECO:0000256" key="6">
    <source>
        <dbReference type="ARBA" id="ARBA00022777"/>
    </source>
</evidence>
<dbReference type="InterPro" id="IPR032319">
    <property type="entry name" value="CLP1_P"/>
</dbReference>
<dbReference type="PANTHER" id="PTHR12755">
    <property type="entry name" value="CLEAVAGE/POLYADENYLATION FACTOR IA SUBUNIT CLP1P"/>
    <property type="match status" value="1"/>
</dbReference>
<dbReference type="Pfam" id="PF16575">
    <property type="entry name" value="CLP1_P"/>
    <property type="match status" value="1"/>
</dbReference>
<dbReference type="Gene3D" id="3.40.50.300">
    <property type="entry name" value="P-loop containing nucleotide triphosphate hydrolases"/>
    <property type="match status" value="1"/>
</dbReference>
<evidence type="ECO:0000256" key="8">
    <source>
        <dbReference type="SAM" id="MobiDB-lite"/>
    </source>
</evidence>
<evidence type="ECO:0000313" key="10">
    <source>
        <dbReference type="EMBL" id="EGO30155.1"/>
    </source>
</evidence>
<dbReference type="GO" id="GO:0000448">
    <property type="term" value="P:cleavage in ITS2 between 5.8S rRNA and LSU-rRNA of tricistronic rRNA transcript (SSU-rRNA, 5.8S rRNA, LSU-rRNA)"/>
    <property type="evidence" value="ECO:0007669"/>
    <property type="project" value="TreeGrafter"/>
</dbReference>
<reference evidence="10" key="1">
    <citation type="submission" date="2011-04" db="EMBL/GenBank/DDBJ databases">
        <title>Evolution of plant cell wall degrading machinery underlies the functional diversity of forest fungi.</title>
        <authorList>
            <consortium name="US DOE Joint Genome Institute (JGI-PGF)"/>
            <person name="Eastwood D.C."/>
            <person name="Floudas D."/>
            <person name="Binder M."/>
            <person name="Majcherczyk A."/>
            <person name="Schneider P."/>
            <person name="Aerts A."/>
            <person name="Asiegbu F.O."/>
            <person name="Baker S.E."/>
            <person name="Barry K."/>
            <person name="Bendiksby M."/>
            <person name="Blumentritt M."/>
            <person name="Coutinho P.M."/>
            <person name="Cullen D."/>
            <person name="Cullen D."/>
            <person name="Gathman A."/>
            <person name="Goodell B."/>
            <person name="Henrissat B."/>
            <person name="Ihrmark K."/>
            <person name="Kauserud H."/>
            <person name="Kohler A."/>
            <person name="LaButti K."/>
            <person name="Lapidus A."/>
            <person name="Lavin J.L."/>
            <person name="Lee Y.-H."/>
            <person name="Lindquist E."/>
            <person name="Lilly W."/>
            <person name="Lucas S."/>
            <person name="Morin E."/>
            <person name="Murat C."/>
            <person name="Oguiza J.A."/>
            <person name="Park J."/>
            <person name="Pisabarro A.G."/>
            <person name="Riley R."/>
            <person name="Rosling A."/>
            <person name="Salamov A."/>
            <person name="Schmidt O."/>
            <person name="Schmutz J."/>
            <person name="Skrede I."/>
            <person name="Stenlid J."/>
            <person name="Wiebenga A."/>
            <person name="Xie X."/>
            <person name="Kues U."/>
            <person name="Hibbett D.S."/>
            <person name="Hoffmeister D."/>
            <person name="Hogberg N."/>
            <person name="Martin F."/>
            <person name="Grigoriev I.V."/>
            <person name="Watkinson S.C."/>
        </authorList>
    </citation>
    <scope>NUCLEOTIDE SEQUENCE</scope>
    <source>
        <strain evidence="10">S7.9</strain>
    </source>
</reference>
<dbReference type="EMBL" id="GL945428">
    <property type="protein sequence ID" value="EGO30155.1"/>
    <property type="molecule type" value="Genomic_DNA"/>
</dbReference>
<evidence type="ECO:0000256" key="1">
    <source>
        <dbReference type="ARBA" id="ARBA00011003"/>
    </source>
</evidence>
<feature type="compositionally biased region" description="Basic residues" evidence="8">
    <location>
        <begin position="10"/>
        <end position="19"/>
    </location>
</feature>
<dbReference type="GO" id="GO:0005634">
    <property type="term" value="C:nucleus"/>
    <property type="evidence" value="ECO:0007669"/>
    <property type="project" value="TreeGrafter"/>
</dbReference>
<feature type="compositionally biased region" description="Acidic residues" evidence="8">
    <location>
        <begin position="48"/>
        <end position="65"/>
    </location>
</feature>
<keyword evidence="7" id="KW-0067">ATP-binding</keyword>
<evidence type="ECO:0000256" key="5">
    <source>
        <dbReference type="ARBA" id="ARBA00022741"/>
    </source>
</evidence>